<proteinExistence type="predicted"/>
<dbReference type="Pfam" id="PF07949">
    <property type="entry name" value="YbbR"/>
    <property type="match status" value="3"/>
</dbReference>
<gene>
    <name evidence="2" type="ORF">DFO73_11712</name>
</gene>
<reference evidence="2 3" key="1">
    <citation type="submission" date="2018-05" db="EMBL/GenBank/DDBJ databases">
        <title>Freshwater and sediment microbial communities from various areas in North America, analyzing microbe dynamics in response to fracking.</title>
        <authorList>
            <person name="Lamendella R."/>
        </authorList>
    </citation>
    <scope>NUCLEOTIDE SEQUENCE [LARGE SCALE GENOMIC DNA]</scope>
    <source>
        <strain evidence="2 3">15_TX</strain>
    </source>
</reference>
<dbReference type="OrthoDB" id="2960905at2"/>
<evidence type="ECO:0000313" key="2">
    <source>
        <dbReference type="EMBL" id="PWW20013.1"/>
    </source>
</evidence>
<dbReference type="Gene3D" id="2.170.120.40">
    <property type="entry name" value="YbbR-like domain"/>
    <property type="match status" value="2"/>
</dbReference>
<dbReference type="EMBL" id="QGTW01000017">
    <property type="protein sequence ID" value="PWW20013.1"/>
    <property type="molecule type" value="Genomic_DNA"/>
</dbReference>
<name>A0A2V2ZJB3_9BACI</name>
<protein>
    <submittedName>
        <fullName evidence="2">YbbR domain-containing protein</fullName>
    </submittedName>
</protein>
<dbReference type="PANTHER" id="PTHR37804">
    <property type="entry name" value="CDAA REGULATORY PROTEIN CDAR"/>
    <property type="match status" value="1"/>
</dbReference>
<dbReference type="AlphaFoldDB" id="A0A2V2ZJB3"/>
<feature type="compositionally biased region" description="Acidic residues" evidence="1">
    <location>
        <begin position="321"/>
        <end position="333"/>
    </location>
</feature>
<evidence type="ECO:0000313" key="3">
    <source>
        <dbReference type="Proteomes" id="UP000247150"/>
    </source>
</evidence>
<organism evidence="2 3">
    <name type="scientific">Cytobacillus oceanisediminis</name>
    <dbReference type="NCBI Taxonomy" id="665099"/>
    <lineage>
        <taxon>Bacteria</taxon>
        <taxon>Bacillati</taxon>
        <taxon>Bacillota</taxon>
        <taxon>Bacilli</taxon>
        <taxon>Bacillales</taxon>
        <taxon>Bacillaceae</taxon>
        <taxon>Cytobacillus</taxon>
    </lineage>
</organism>
<dbReference type="InterPro" id="IPR012505">
    <property type="entry name" value="YbbR"/>
</dbReference>
<evidence type="ECO:0000256" key="1">
    <source>
        <dbReference type="SAM" id="MobiDB-lite"/>
    </source>
</evidence>
<dbReference type="PANTHER" id="PTHR37804:SF1">
    <property type="entry name" value="CDAA REGULATORY PROTEIN CDAR"/>
    <property type="match status" value="1"/>
</dbReference>
<sequence>MDKFIDKLVDTRWFMKIVALILALFLFDSVYDADKELKNVNVPGQKDSEIIADVPVKSYYDTENLVVTGIPDTVDLTVTGPKSHLQPAKTQRNFEVYVDLSDAEVGNQRVEIKIRDISDKLNVSIDPQYADVTIHEKVTQEFRVDAEFNKNLLGEGYTSEAAVAEPNTVKITGAKEVIDRISFVKATLDLKGPITETITEEATVRVLDREMNKLDVIVEPQVIRVTVPVQQLSKTVPITIVRQGSPQDGVTINSIELDVKEAVITGREDVLNETESVRVEVDVSRIQEDTVLTVPVIIPDGISGADPKTVKANIDVSIAEDAEEEETAEEQEPAEQTQGQATEETKTFSNLPINLAGLSEEFDAVLKNPASGRTSITVSGKSSVVQELSAEDFSVYLDLADLGEGDHEVNINVDGPAEVDSKPAAGKALISITKKEEA</sequence>
<dbReference type="Proteomes" id="UP000247150">
    <property type="component" value="Unassembled WGS sequence"/>
</dbReference>
<dbReference type="InterPro" id="IPR053154">
    <property type="entry name" value="c-di-AMP_regulator"/>
</dbReference>
<comment type="caution">
    <text evidence="2">The sequence shown here is derived from an EMBL/GenBank/DDBJ whole genome shotgun (WGS) entry which is preliminary data.</text>
</comment>
<feature type="region of interest" description="Disordered" evidence="1">
    <location>
        <begin position="321"/>
        <end position="346"/>
    </location>
</feature>
<dbReference type="Gene3D" id="2.170.120.30">
    <property type="match status" value="2"/>
</dbReference>
<accession>A0A2V2ZJB3</accession>
<dbReference type="RefSeq" id="WP_110067206.1">
    <property type="nucleotide sequence ID" value="NZ_QGTW01000017.1"/>
</dbReference>